<organism evidence="1 2">
    <name type="scientific">Brevibacterium sediminis</name>
    <dbReference type="NCBI Taxonomy" id="1857024"/>
    <lineage>
        <taxon>Bacteria</taxon>
        <taxon>Bacillati</taxon>
        <taxon>Actinomycetota</taxon>
        <taxon>Actinomycetes</taxon>
        <taxon>Micrococcales</taxon>
        <taxon>Brevibacteriaceae</taxon>
        <taxon>Brevibacterium</taxon>
    </lineage>
</organism>
<dbReference type="InterPro" id="IPR009057">
    <property type="entry name" value="Homeodomain-like_sf"/>
</dbReference>
<name>A0ABQ1N227_9MICO</name>
<keyword evidence="2" id="KW-1185">Reference proteome</keyword>
<comment type="caution">
    <text evidence="1">The sequence shown here is derived from an EMBL/GenBank/DDBJ whole genome shotgun (WGS) entry which is preliminary data.</text>
</comment>
<accession>A0ABQ1N227</accession>
<dbReference type="Gene3D" id="1.10.10.60">
    <property type="entry name" value="Homeodomain-like"/>
    <property type="match status" value="1"/>
</dbReference>
<dbReference type="EMBL" id="BMJG01000043">
    <property type="protein sequence ID" value="GGC51647.1"/>
    <property type="molecule type" value="Genomic_DNA"/>
</dbReference>
<proteinExistence type="predicted"/>
<evidence type="ECO:0008006" key="3">
    <source>
        <dbReference type="Google" id="ProtNLM"/>
    </source>
</evidence>
<dbReference type="Pfam" id="PF01527">
    <property type="entry name" value="HTH_Tnp_1"/>
    <property type="match status" value="1"/>
</dbReference>
<dbReference type="Proteomes" id="UP000632322">
    <property type="component" value="Unassembled WGS sequence"/>
</dbReference>
<protein>
    <recommendedName>
        <fullName evidence="3">Transposase</fullName>
    </recommendedName>
</protein>
<dbReference type="InterPro" id="IPR002514">
    <property type="entry name" value="Transposase_8"/>
</dbReference>
<sequence length="67" mass="7584">MPKIYTDEFKQSALELLGDGMTQKQVCADLGISKSALQAWVRDSRLREHGLEPSLVMSRSLTPRQQH</sequence>
<dbReference type="SUPFAM" id="SSF46689">
    <property type="entry name" value="Homeodomain-like"/>
    <property type="match status" value="1"/>
</dbReference>
<reference evidence="2" key="1">
    <citation type="journal article" date="2019" name="Int. J. Syst. Evol. Microbiol.">
        <title>The Global Catalogue of Microorganisms (GCM) 10K type strain sequencing project: providing services to taxonomists for standard genome sequencing and annotation.</title>
        <authorList>
            <consortium name="The Broad Institute Genomics Platform"/>
            <consortium name="The Broad Institute Genome Sequencing Center for Infectious Disease"/>
            <person name="Wu L."/>
            <person name="Ma J."/>
        </authorList>
    </citation>
    <scope>NUCLEOTIDE SEQUENCE [LARGE SCALE GENOMIC DNA]</scope>
    <source>
        <strain evidence="2">CGMCC 1.15472</strain>
    </source>
</reference>
<evidence type="ECO:0000313" key="2">
    <source>
        <dbReference type="Proteomes" id="UP000632322"/>
    </source>
</evidence>
<evidence type="ECO:0000313" key="1">
    <source>
        <dbReference type="EMBL" id="GGC51647.1"/>
    </source>
</evidence>
<gene>
    <name evidence="1" type="ORF">GCM10010974_37120</name>
</gene>